<dbReference type="Proteomes" id="UP000499080">
    <property type="component" value="Unassembled WGS sequence"/>
</dbReference>
<dbReference type="AlphaFoldDB" id="A0A4Y2GXU4"/>
<comment type="caution">
    <text evidence="1">The sequence shown here is derived from an EMBL/GenBank/DDBJ whole genome shotgun (WGS) entry which is preliminary data.</text>
</comment>
<proteinExistence type="predicted"/>
<keyword evidence="2" id="KW-1185">Reference proteome</keyword>
<reference evidence="1 2" key="1">
    <citation type="journal article" date="2019" name="Sci. Rep.">
        <title>Orb-weaving spider Araneus ventricosus genome elucidates the spidroin gene catalogue.</title>
        <authorList>
            <person name="Kono N."/>
            <person name="Nakamura H."/>
            <person name="Ohtoshi R."/>
            <person name="Moran D.A.P."/>
            <person name="Shinohara A."/>
            <person name="Yoshida Y."/>
            <person name="Fujiwara M."/>
            <person name="Mori M."/>
            <person name="Tomita M."/>
            <person name="Arakawa K."/>
        </authorList>
    </citation>
    <scope>NUCLEOTIDE SEQUENCE [LARGE SCALE GENOMIC DNA]</scope>
</reference>
<evidence type="ECO:0000313" key="2">
    <source>
        <dbReference type="Proteomes" id="UP000499080"/>
    </source>
</evidence>
<accession>A0A4Y2GXU4</accession>
<name>A0A4Y2GXU4_ARAVE</name>
<dbReference type="EMBL" id="BGPR01001568">
    <property type="protein sequence ID" value="GBM56934.1"/>
    <property type="molecule type" value="Genomic_DNA"/>
</dbReference>
<organism evidence="1 2">
    <name type="scientific">Araneus ventricosus</name>
    <name type="common">Orbweaver spider</name>
    <name type="synonym">Epeira ventricosa</name>
    <dbReference type="NCBI Taxonomy" id="182803"/>
    <lineage>
        <taxon>Eukaryota</taxon>
        <taxon>Metazoa</taxon>
        <taxon>Ecdysozoa</taxon>
        <taxon>Arthropoda</taxon>
        <taxon>Chelicerata</taxon>
        <taxon>Arachnida</taxon>
        <taxon>Araneae</taxon>
        <taxon>Araneomorphae</taxon>
        <taxon>Entelegynae</taxon>
        <taxon>Araneoidea</taxon>
        <taxon>Araneidae</taxon>
        <taxon>Araneus</taxon>
    </lineage>
</organism>
<sequence>MRQFPWTYYQHGEVYQFSREQGDRRKNTRLIESRRVGQHLLNTDICIFKRCWVWPMWPFLFPQPLQREVVSGALTAAMRYPREHITPRLRLCHE</sequence>
<evidence type="ECO:0000313" key="1">
    <source>
        <dbReference type="EMBL" id="GBM56934.1"/>
    </source>
</evidence>
<gene>
    <name evidence="1" type="ORF">AVEN_168602_1</name>
</gene>
<protein>
    <submittedName>
        <fullName evidence="1">Uncharacterized protein</fullName>
    </submittedName>
</protein>